<evidence type="ECO:0000259" key="22">
    <source>
        <dbReference type="PROSITE" id="PS51998"/>
    </source>
</evidence>
<dbReference type="PRINTS" id="PR00193">
    <property type="entry name" value="MYOSINHEAVY"/>
</dbReference>
<keyword evidence="12 19" id="KW-0472">Membrane</keyword>
<evidence type="ECO:0000256" key="9">
    <source>
        <dbReference type="ARBA" id="ARBA00022840"/>
    </source>
</evidence>
<dbReference type="PROSITE" id="PS50255">
    <property type="entry name" value="CYTOCHROME_B5_2"/>
    <property type="match status" value="1"/>
</dbReference>
<evidence type="ECO:0000259" key="20">
    <source>
        <dbReference type="PROSITE" id="PS50255"/>
    </source>
</evidence>
<dbReference type="SUPFAM" id="SSF55856">
    <property type="entry name" value="Cytochrome b5-like heme/steroid binding domain"/>
    <property type="match status" value="1"/>
</dbReference>
<feature type="transmembrane region" description="Helical" evidence="19">
    <location>
        <begin position="1637"/>
        <end position="1660"/>
    </location>
</feature>
<evidence type="ECO:0000256" key="2">
    <source>
        <dbReference type="ARBA" id="ARBA00004651"/>
    </source>
</evidence>
<sequence length="2025" mass="222651">MAHNSAGQSGDLVSLLAANGTPSEDGLSLILQQRFRAEQPYTRLSSTTLVVVNPLRPLSNLSDASAEEYKAKCYRNAQWEQQRAESPEDALPPHPYELAARVYHMMERSKESQSVVFGGMTDSGKSYTSKLFTQQLLRLSASSGKRELRLAEQVKSLDVLLNSFGSAKTKANGNASRHGRYLELHYDRSARLSAAKVLTFGLEKRRVNRLAPEERTFHVFYQLLAGASADERDALKLDDVTSYALLASSGCYRLPGGPSSDDAIAMDELRAAMKVLGFKQKQVNGIFTILSAILLLGNLEFGQPHEAAEASHVTNRAVLDDVADLLGVPAEDLELALTSKSRFVRRELVNSFLGPEASAAQRDSLMRDLYATLFAFVVETANHKIAPGSDEAFPTHIVQLDAPGFQSRASGSIGGAPPGGQQADRFEEFAFNTLAELVENWSLRRTFDDSDPRAKAQIDDGVCPTDVAYSDNSACVELLRGSIVGTSSDRMPGGLLGVLDAAVDKVRSGAAAEDDDASLLNELDRHVAHGSYVASRSGAQQASIPSFGVKHYQGTCSYAANGFVERDLDLFDSAFVQLLRRAINPFVAKLFAGPSLATESHPLDANTIVTAQVSVRPLRRPTPLQPDEAVEPLLDSHKVYGVTRQLNACVSEILATMAQAGQIWNVTCLRPNDISQPGSFDSRRVKSQVKALALPEMVARKKSDFVYGMPHDEFCLRYSDWVIPAAMTAGVSEEREKVQAFAIANALRDGIDFRLGNSQVWLSYPTWRRLEDRVRSTEPDTFAASTRDDDEIRSSGSPTYPPDGKDPQQQRRFLGVGNNHGESDLADGKAGFDASAEDLLLSRPSNVSDPFRSPGDERSLKGGAPDSLAGWGSEYDKRAYGEANAGLIGTLEKDGALENRAIDAVEEIPTTAIRRWWVRLTWLVTWWIPSFCLSRCGGMKRPDVQMAWREKFTICFLIAFICGVILFYVIVFGRLLCPDYDKAWTADQLGQHAGTDDYYAAIHGTVYDFTKFYKNDHSDIANLQTDDTTMLMLAGQDLTNYFPVPLSVGCQLLVTDDSLALQPNANNTPTITQAVHTSGRLQGDQSSKLADPQWYPDRLIPYIKRYRKGYFVYTGKEISRGGEYNDWATVNGKLYDLTDYMNTLSLQSTNAAYKFLDSSVSDLFKSQAGQDITGDFHTAMNALNETYRGATQACLDNVFYRGRSDFRDTPRCQVQNYLLLAFSLILVATILAKFVAALQLGTKRNPEQQDKFVICQVPCYTEGEDELRKTIDSLAGLQYDDKRKLLFLICDGMIVGSGNERPTPRIVLDILGVDPKIDPEPLMFKSVAEGSKQLNYGKVYSGLYEFEGHVVPYIVVVKVGRPSERSRPGNRGKRDTQILLMRYLNRVHFDAPMYPLELEIYHQMKNVIGIDPAFYEYILMVDADTSVEKEGLNRLVAVCADDSRIIAICGETSLDNAEGSWWTMIQVYEYYISHHLSKAFESLFGSVTCLPGCFSMYRIRSSDKGRPLFISNRIIDDYSENRVDTLHKKNLLHLGEDRYLTTLVLKHFPAFRTKFIQDAKAQTAAPDRFGVLLSQRRRWINSTIHNLAELVLMEELCGFCLFSMRFIVFIDLIGTIILPATAIYLVYLIVITSTGKAAVPIISIAMIAAVYGLQAIIFLVKRQWQYIGWLVIYVLAYPVFSFFLPLYSFWHMDDFSWGNTRIVVGEKGAKKIIAGTDDEPYDDSMIPVKKFSEYQRDVWDQGGAPSVRSGMTGAESLGPFGNSYAVPHSGPPSMYKAGSAYAGSAAGSEYGAPSYEADYFRDTNVIQQSHSRAASNSVSRLGGGGSQGPTRMSSMNFAQQPNPSMQFGTGTPSMFGMPAMGSMYGMGGGPAPPPASMYGMPAPGGAQSMYGMPPVLPPMGGHSPSASDDFNRNSTMPLAQQMTGGAMWGQGGMARPQSTFSTLNTGGNPFAPAPTQLPVSESAEPSDEDLQAAVRTYLANQPNLMSVTKRSVREAVTASFPNADLAGKKATINKAIDDTLSGAAQ</sequence>
<dbReference type="Pfam" id="PF03142">
    <property type="entry name" value="Chitin_synth_2"/>
    <property type="match status" value="1"/>
</dbReference>
<dbReference type="PROSITE" id="PS51456">
    <property type="entry name" value="MYOSIN_MOTOR"/>
    <property type="match status" value="1"/>
</dbReference>
<evidence type="ECO:0000256" key="13">
    <source>
        <dbReference type="ARBA" id="ARBA00023175"/>
    </source>
</evidence>
<keyword evidence="4" id="KW-1003">Cell membrane</keyword>
<keyword evidence="10 19" id="KW-1133">Transmembrane helix</keyword>
<gene>
    <name evidence="23" type="ORF">PFL1_06412</name>
</gene>
<dbReference type="GO" id="GO:0030428">
    <property type="term" value="C:cell septum"/>
    <property type="evidence" value="ECO:0007669"/>
    <property type="project" value="TreeGrafter"/>
</dbReference>
<dbReference type="GO" id="GO:0003774">
    <property type="term" value="F:cytoskeletal motor activity"/>
    <property type="evidence" value="ECO:0007669"/>
    <property type="project" value="UniProtKB-UniRule"/>
</dbReference>
<evidence type="ECO:0000256" key="16">
    <source>
        <dbReference type="ARBA" id="ARBA00023329"/>
    </source>
</evidence>
<dbReference type="Gene3D" id="3.10.120.10">
    <property type="entry name" value="Cytochrome b5-like heme/steroid binding domain"/>
    <property type="match status" value="1"/>
</dbReference>
<dbReference type="EMBL" id="KE361648">
    <property type="protein sequence ID" value="EPQ25956.1"/>
    <property type="molecule type" value="Genomic_DNA"/>
</dbReference>
<keyword evidence="14" id="KW-0325">Glycoprotein</keyword>
<evidence type="ECO:0000256" key="19">
    <source>
        <dbReference type="SAM" id="Phobius"/>
    </source>
</evidence>
<dbReference type="InterPro" id="IPR029044">
    <property type="entry name" value="Nucleotide-diphossugar_trans"/>
</dbReference>
<feature type="domain" description="Myosin motor" evidence="21">
    <location>
        <begin position="11"/>
        <end position="775"/>
    </location>
</feature>
<evidence type="ECO:0000256" key="11">
    <source>
        <dbReference type="ARBA" id="ARBA00023123"/>
    </source>
</evidence>
<evidence type="ECO:0000259" key="21">
    <source>
        <dbReference type="PROSITE" id="PS51456"/>
    </source>
</evidence>
<comment type="subcellular location">
    <subcellularLocation>
        <location evidence="2">Cell membrane</location>
        <topology evidence="2">Multi-pass membrane protein</topology>
    </subcellularLocation>
    <subcellularLocation>
        <location evidence="1">Cytoplasmic vesicle membrane</location>
        <topology evidence="1">Multi-pass membrane protein</topology>
    </subcellularLocation>
</comment>
<dbReference type="CDD" id="cd04190">
    <property type="entry name" value="Chitin_synth_C"/>
    <property type="match status" value="1"/>
</dbReference>
<keyword evidence="8 17" id="KW-0547">Nucleotide-binding</keyword>
<dbReference type="PANTHER" id="PTHR22914:SF13">
    <property type="entry name" value="CHITIN SYNTHASE"/>
    <property type="match status" value="1"/>
</dbReference>
<dbReference type="Gene3D" id="1.20.58.530">
    <property type="match status" value="1"/>
</dbReference>
<evidence type="ECO:0000256" key="8">
    <source>
        <dbReference type="ARBA" id="ARBA00022741"/>
    </source>
</evidence>
<dbReference type="Pfam" id="PF00063">
    <property type="entry name" value="Myosin_head"/>
    <property type="match status" value="1"/>
</dbReference>
<feature type="domain" description="DEK-C" evidence="22">
    <location>
        <begin position="1964"/>
        <end position="2021"/>
    </location>
</feature>
<dbReference type="eggNOG" id="KOG2571">
    <property type="taxonomic scope" value="Eukaryota"/>
</dbReference>
<dbReference type="InterPro" id="IPR014876">
    <property type="entry name" value="DEK_C"/>
</dbReference>
<dbReference type="Gene3D" id="3.40.850.10">
    <property type="entry name" value="Kinesin motor domain"/>
    <property type="match status" value="1"/>
</dbReference>
<evidence type="ECO:0000256" key="5">
    <source>
        <dbReference type="ARBA" id="ARBA00022676"/>
    </source>
</evidence>
<dbReference type="PROSITE" id="PS51998">
    <property type="entry name" value="DEK_C"/>
    <property type="match status" value="1"/>
</dbReference>
<dbReference type="InterPro" id="IPR001199">
    <property type="entry name" value="Cyt_B5-like_heme/steroid-bd"/>
</dbReference>
<dbReference type="Proteomes" id="UP000053664">
    <property type="component" value="Unassembled WGS sequence"/>
</dbReference>
<accession>A0A061H5U6</accession>
<feature type="compositionally biased region" description="Polar residues" evidence="18">
    <location>
        <begin position="1828"/>
        <end position="1843"/>
    </location>
</feature>
<dbReference type="InterPro" id="IPR001609">
    <property type="entry name" value="Myosin_head_motor_dom-like"/>
</dbReference>
<evidence type="ECO:0000256" key="3">
    <source>
        <dbReference type="ARBA" id="ARBA00012543"/>
    </source>
</evidence>
<evidence type="ECO:0000256" key="15">
    <source>
        <dbReference type="ARBA" id="ARBA00023203"/>
    </source>
</evidence>
<dbReference type="GO" id="GO:0006031">
    <property type="term" value="P:chitin biosynthetic process"/>
    <property type="evidence" value="ECO:0007669"/>
    <property type="project" value="TreeGrafter"/>
</dbReference>
<comment type="caution">
    <text evidence="17">Lacks conserved residue(s) required for the propagation of feature annotation.</text>
</comment>
<dbReference type="eggNOG" id="KOG0162">
    <property type="taxonomic scope" value="Eukaryota"/>
</dbReference>
<comment type="similarity">
    <text evidence="17">Belongs to the TRAFAC class myosin-kinesin ATPase superfamily. Myosin family.</text>
</comment>
<dbReference type="InterPro" id="IPR036037">
    <property type="entry name" value="MYSc_Myo17"/>
</dbReference>
<dbReference type="SUPFAM" id="SSF109715">
    <property type="entry name" value="DEK C-terminal domain"/>
    <property type="match status" value="1"/>
</dbReference>
<evidence type="ECO:0000256" key="18">
    <source>
        <dbReference type="SAM" id="MobiDB-lite"/>
    </source>
</evidence>
<dbReference type="SMART" id="SM00242">
    <property type="entry name" value="MYSc"/>
    <property type="match status" value="1"/>
</dbReference>
<feature type="transmembrane region" description="Helical" evidence="19">
    <location>
        <begin position="1606"/>
        <end position="1631"/>
    </location>
</feature>
<protein>
    <recommendedName>
        <fullName evidence="3">chitin synthase</fullName>
        <ecNumber evidence="3">2.4.1.16</ecNumber>
    </recommendedName>
</protein>
<keyword evidence="11 17" id="KW-0518">Myosin</keyword>
<dbReference type="GeneID" id="19320489"/>
<feature type="region of interest" description="Disordered" evidence="18">
    <location>
        <begin position="1808"/>
        <end position="1843"/>
    </location>
</feature>
<evidence type="ECO:0000256" key="12">
    <source>
        <dbReference type="ARBA" id="ARBA00023136"/>
    </source>
</evidence>
<evidence type="ECO:0000256" key="10">
    <source>
        <dbReference type="ARBA" id="ARBA00022989"/>
    </source>
</evidence>
<dbReference type="GO" id="GO:0005524">
    <property type="term" value="F:ATP binding"/>
    <property type="evidence" value="ECO:0007669"/>
    <property type="project" value="UniProtKB-UniRule"/>
</dbReference>
<dbReference type="OrthoDB" id="370884at2759"/>
<keyword evidence="15 17" id="KW-0009">Actin-binding</keyword>
<dbReference type="InterPro" id="IPR036961">
    <property type="entry name" value="Kinesin_motor_dom_sf"/>
</dbReference>
<dbReference type="EC" id="2.4.1.16" evidence="3"/>
<keyword evidence="7 19" id="KW-0812">Transmembrane</keyword>
<evidence type="ECO:0000256" key="1">
    <source>
        <dbReference type="ARBA" id="ARBA00004439"/>
    </source>
</evidence>
<keyword evidence="16" id="KW-0968">Cytoplasmic vesicle</keyword>
<evidence type="ECO:0000256" key="7">
    <source>
        <dbReference type="ARBA" id="ARBA00022692"/>
    </source>
</evidence>
<dbReference type="HOGENOM" id="CLU_000192_0_2_1"/>
<evidence type="ECO:0000313" key="23">
    <source>
        <dbReference type="EMBL" id="EPQ25956.1"/>
    </source>
</evidence>
<dbReference type="InterPro" id="IPR027417">
    <property type="entry name" value="P-loop_NTPase"/>
</dbReference>
<dbReference type="InterPro" id="IPR004835">
    <property type="entry name" value="Chitin_synth"/>
</dbReference>
<dbReference type="Gene3D" id="1.10.10.60">
    <property type="entry name" value="Homeodomain-like"/>
    <property type="match status" value="1"/>
</dbReference>
<evidence type="ECO:0000256" key="4">
    <source>
        <dbReference type="ARBA" id="ARBA00022475"/>
    </source>
</evidence>
<dbReference type="SUPFAM" id="SSF53448">
    <property type="entry name" value="Nucleotide-diphospho-sugar transferases"/>
    <property type="match status" value="1"/>
</dbReference>
<dbReference type="CDD" id="cd14879">
    <property type="entry name" value="MYSc_Myo17"/>
    <property type="match status" value="1"/>
</dbReference>
<dbReference type="RefSeq" id="XP_007882145.1">
    <property type="nucleotide sequence ID" value="XM_007883954.1"/>
</dbReference>
<dbReference type="SMART" id="SM01117">
    <property type="entry name" value="Cyt-b5"/>
    <property type="match status" value="2"/>
</dbReference>
<dbReference type="GO" id="GO:0016459">
    <property type="term" value="C:myosin complex"/>
    <property type="evidence" value="ECO:0007669"/>
    <property type="project" value="UniProtKB-KW"/>
</dbReference>
<dbReference type="Gene3D" id="1.10.10.820">
    <property type="match status" value="1"/>
</dbReference>
<keyword evidence="13 17" id="KW-0505">Motor protein</keyword>
<dbReference type="GO" id="GO:0005886">
    <property type="term" value="C:plasma membrane"/>
    <property type="evidence" value="ECO:0007669"/>
    <property type="project" value="UniProtKB-SubCell"/>
</dbReference>
<feature type="binding site" evidence="17">
    <location>
        <begin position="119"/>
        <end position="126"/>
    </location>
    <ligand>
        <name>ATP</name>
        <dbReference type="ChEBI" id="CHEBI:30616"/>
    </ligand>
</feature>
<dbReference type="GO" id="GO:0003779">
    <property type="term" value="F:actin binding"/>
    <property type="evidence" value="ECO:0007669"/>
    <property type="project" value="UniProtKB-KW"/>
</dbReference>
<evidence type="ECO:0000256" key="17">
    <source>
        <dbReference type="PROSITE-ProRule" id="PRU00782"/>
    </source>
</evidence>
<feature type="region of interest" description="Disordered" evidence="18">
    <location>
        <begin position="843"/>
        <end position="865"/>
    </location>
</feature>
<keyword evidence="6" id="KW-0808">Transferase</keyword>
<dbReference type="PANTHER" id="PTHR22914">
    <property type="entry name" value="CHITIN SYNTHASE"/>
    <property type="match status" value="1"/>
</dbReference>
<dbReference type="GO" id="GO:0030659">
    <property type="term" value="C:cytoplasmic vesicle membrane"/>
    <property type="evidence" value="ECO:0007669"/>
    <property type="project" value="UniProtKB-SubCell"/>
</dbReference>
<feature type="compositionally biased region" description="Polar residues" evidence="18">
    <location>
        <begin position="1808"/>
        <end position="1819"/>
    </location>
</feature>
<reference evidence="23 24" key="1">
    <citation type="journal article" date="2013" name="Plant Cell">
        <title>The transition from a phytopathogenic smut ancestor to an anamorphic biocontrol agent deciphered by comparative whole-genome analysis.</title>
        <authorList>
            <person name="Lefebvre F."/>
            <person name="Joly D.L."/>
            <person name="Labbe C."/>
            <person name="Teichmann B."/>
            <person name="Linning R."/>
            <person name="Belzile F."/>
            <person name="Bakkeren G."/>
            <person name="Belanger R.R."/>
        </authorList>
    </citation>
    <scope>NUCLEOTIDE SEQUENCE [LARGE SCALE GENOMIC DNA]</scope>
    <source>
        <strain evidence="23 24">PF-1</strain>
    </source>
</reference>
<keyword evidence="9 17" id="KW-0067">ATP-binding</keyword>
<dbReference type="Pfam" id="PF08766">
    <property type="entry name" value="DEK_C"/>
    <property type="match status" value="1"/>
</dbReference>
<dbReference type="SUPFAM" id="SSF52540">
    <property type="entry name" value="P-loop containing nucleoside triphosphate hydrolases"/>
    <property type="match status" value="1"/>
</dbReference>
<dbReference type="GO" id="GO:0031505">
    <property type="term" value="P:fungal-type cell wall organization"/>
    <property type="evidence" value="ECO:0007669"/>
    <property type="project" value="TreeGrafter"/>
</dbReference>
<evidence type="ECO:0000256" key="6">
    <source>
        <dbReference type="ARBA" id="ARBA00022679"/>
    </source>
</evidence>
<organism evidence="23 24">
    <name type="scientific">Pseudozyma flocculosa PF-1</name>
    <dbReference type="NCBI Taxonomy" id="1277687"/>
    <lineage>
        <taxon>Eukaryota</taxon>
        <taxon>Fungi</taxon>
        <taxon>Dikarya</taxon>
        <taxon>Basidiomycota</taxon>
        <taxon>Ustilaginomycotina</taxon>
        <taxon>Ustilaginomycetes</taxon>
        <taxon>Ustilaginales</taxon>
        <taxon>Ustilaginaceae</taxon>
        <taxon>Pseudozyma</taxon>
    </lineage>
</organism>
<dbReference type="InterPro" id="IPR036400">
    <property type="entry name" value="Cyt_B5-like_heme/steroid_sf"/>
</dbReference>
<evidence type="ECO:0000256" key="14">
    <source>
        <dbReference type="ARBA" id="ARBA00023180"/>
    </source>
</evidence>
<dbReference type="GO" id="GO:0004100">
    <property type="term" value="F:chitin synthase activity"/>
    <property type="evidence" value="ECO:0007669"/>
    <property type="project" value="UniProtKB-EC"/>
</dbReference>
<name>A0A061H5U6_9BASI</name>
<feature type="transmembrane region" description="Helical" evidence="19">
    <location>
        <begin position="1217"/>
        <end position="1238"/>
    </location>
</feature>
<feature type="transmembrane region" description="Helical" evidence="19">
    <location>
        <begin position="1667"/>
        <end position="1690"/>
    </location>
</feature>
<feature type="transmembrane region" description="Helical" evidence="19">
    <location>
        <begin position="954"/>
        <end position="976"/>
    </location>
</feature>
<keyword evidence="5" id="KW-0328">Glycosyltransferase</keyword>
<feature type="domain" description="Cytochrome b5 heme-binding" evidence="20">
    <location>
        <begin position="981"/>
        <end position="1042"/>
    </location>
</feature>
<dbReference type="Gene3D" id="1.20.120.720">
    <property type="entry name" value="Myosin VI head, motor domain, U50 subdomain"/>
    <property type="match status" value="1"/>
</dbReference>
<evidence type="ECO:0000313" key="24">
    <source>
        <dbReference type="Proteomes" id="UP000053664"/>
    </source>
</evidence>
<dbReference type="Pfam" id="PF00173">
    <property type="entry name" value="Cyt-b5"/>
    <property type="match status" value="1"/>
</dbReference>
<feature type="region of interest" description="Disordered" evidence="18">
    <location>
        <begin position="775"/>
        <end position="829"/>
    </location>
</feature>
<proteinExistence type="inferred from homology"/>
<dbReference type="KEGG" id="pfp:PFL1_06412"/>